<evidence type="ECO:0000313" key="1">
    <source>
        <dbReference type="EMBL" id="JAT59675.1"/>
    </source>
</evidence>
<proteinExistence type="predicted"/>
<name>A0A1D1YYF5_9ARAE</name>
<protein>
    <submittedName>
        <fullName evidence="1">Uncharacterized protein At1g01500</fullName>
    </submittedName>
</protein>
<dbReference type="AlphaFoldDB" id="A0A1D1YYF5"/>
<feature type="non-terminal residue" evidence="1">
    <location>
        <position position="178"/>
    </location>
</feature>
<organism evidence="1">
    <name type="scientific">Anthurium amnicola</name>
    <dbReference type="NCBI Taxonomy" id="1678845"/>
    <lineage>
        <taxon>Eukaryota</taxon>
        <taxon>Viridiplantae</taxon>
        <taxon>Streptophyta</taxon>
        <taxon>Embryophyta</taxon>
        <taxon>Tracheophyta</taxon>
        <taxon>Spermatophyta</taxon>
        <taxon>Magnoliopsida</taxon>
        <taxon>Liliopsida</taxon>
        <taxon>Araceae</taxon>
        <taxon>Pothoideae</taxon>
        <taxon>Potheae</taxon>
        <taxon>Anthurium</taxon>
    </lineage>
</organism>
<gene>
    <name evidence="1" type="primary">At1g01500_5</name>
    <name evidence="1" type="ORF">g.1420</name>
</gene>
<sequence length="178" mass="20349">MECKESELNWKIIRHPLCQLRASPCFDLRIFYLKFSSFEVDESTPEHLTLYHIPLSPETIIEVNDKRSNMNPEYVSSLLRRDRVDKNTEEATFVATDNIRMSGSVRFEVYDKGHLLLSGALELCNSNGFTGASKNHYKKWNLSCQQEMSRGSGFLKGKKQLGPVAFLPTVDVYVTGCF</sequence>
<dbReference type="EMBL" id="GDJX01008261">
    <property type="protein sequence ID" value="JAT59675.1"/>
    <property type="molecule type" value="Transcribed_RNA"/>
</dbReference>
<reference evidence="1" key="1">
    <citation type="submission" date="2015-07" db="EMBL/GenBank/DDBJ databases">
        <title>Transcriptome Assembly of Anthurium amnicola.</title>
        <authorList>
            <person name="Suzuki J."/>
        </authorList>
    </citation>
    <scope>NUCLEOTIDE SEQUENCE</scope>
</reference>
<accession>A0A1D1YYF5</accession>
<dbReference type="PANTHER" id="PTHR37244">
    <property type="entry name" value="NADP-SPECIFIC GLUTAMATE DEHYDROGENASE"/>
    <property type="match status" value="1"/>
</dbReference>
<dbReference type="PANTHER" id="PTHR37244:SF1">
    <property type="entry name" value="NADP-SPECIFIC GLUTAMATE DEHYDROGENASE"/>
    <property type="match status" value="1"/>
</dbReference>